<name>A0A811QJ80_9POAL</name>
<dbReference type="AlphaFoldDB" id="A0A811QJ80"/>
<sequence length="181" mass="20105">MPTLEHAHEVIRQYGPTLFFQPKEVYLPSSVSWFFKNGAALYKRGGDTAAGHGRHVHRRGHVGVLPVQRPGEAQELGKTGRHVGDWEHFTFRVWNLTGELMGVYYSQHRGEHWVDTSALEYVDGDRPVVYSSRNGHASYAYRGVYLQGSAAALGVGIRNDALGAVYSWTPAPGTASLRRSI</sequence>
<organism evidence="1 2">
    <name type="scientific">Miscanthus lutarioriparius</name>
    <dbReference type="NCBI Taxonomy" id="422564"/>
    <lineage>
        <taxon>Eukaryota</taxon>
        <taxon>Viridiplantae</taxon>
        <taxon>Streptophyta</taxon>
        <taxon>Embryophyta</taxon>
        <taxon>Tracheophyta</taxon>
        <taxon>Spermatophyta</taxon>
        <taxon>Magnoliopsida</taxon>
        <taxon>Liliopsida</taxon>
        <taxon>Poales</taxon>
        <taxon>Poaceae</taxon>
        <taxon>PACMAD clade</taxon>
        <taxon>Panicoideae</taxon>
        <taxon>Andropogonodae</taxon>
        <taxon>Andropogoneae</taxon>
        <taxon>Saccharinae</taxon>
        <taxon>Miscanthus</taxon>
    </lineage>
</organism>
<reference evidence="1" key="1">
    <citation type="submission" date="2020-10" db="EMBL/GenBank/DDBJ databases">
        <authorList>
            <person name="Han B."/>
            <person name="Lu T."/>
            <person name="Zhao Q."/>
            <person name="Huang X."/>
            <person name="Zhao Y."/>
        </authorList>
    </citation>
    <scope>NUCLEOTIDE SEQUENCE</scope>
</reference>
<proteinExistence type="predicted"/>
<dbReference type="PANTHER" id="PTHR48203:SF2">
    <property type="entry name" value="VACUOLAR PROTEIN SORTING-ASSOCIATED PROTEIN 62"/>
    <property type="match status" value="1"/>
</dbReference>
<dbReference type="Pfam" id="PF06101">
    <property type="entry name" value="Vps62"/>
    <property type="match status" value="2"/>
</dbReference>
<dbReference type="InterPro" id="IPR009291">
    <property type="entry name" value="Vps62"/>
</dbReference>
<dbReference type="Proteomes" id="UP000604825">
    <property type="component" value="Unassembled WGS sequence"/>
</dbReference>
<dbReference type="EMBL" id="CAJGYO010000011">
    <property type="protein sequence ID" value="CAD6259087.1"/>
    <property type="molecule type" value="Genomic_DNA"/>
</dbReference>
<dbReference type="OrthoDB" id="188042at2759"/>
<keyword evidence="2" id="KW-1185">Reference proteome</keyword>
<evidence type="ECO:0000313" key="1">
    <source>
        <dbReference type="EMBL" id="CAD6259087.1"/>
    </source>
</evidence>
<comment type="caution">
    <text evidence="1">The sequence shown here is derived from an EMBL/GenBank/DDBJ whole genome shotgun (WGS) entry which is preliminary data.</text>
</comment>
<gene>
    <name evidence="1" type="ORF">NCGR_LOCUS42528</name>
</gene>
<evidence type="ECO:0000313" key="2">
    <source>
        <dbReference type="Proteomes" id="UP000604825"/>
    </source>
</evidence>
<protein>
    <submittedName>
        <fullName evidence="1">Uncharacterized protein</fullName>
    </submittedName>
</protein>
<accession>A0A811QJ80</accession>
<dbReference type="PANTHER" id="PTHR48203">
    <property type="entry name" value="BNAC01G40110D PROTEIN"/>
    <property type="match status" value="1"/>
</dbReference>